<feature type="domain" description="Raptor N-terminal CASPase-like" evidence="3">
    <location>
        <begin position="51"/>
        <end position="85"/>
    </location>
</feature>
<dbReference type="GO" id="GO:0005737">
    <property type="term" value="C:cytoplasm"/>
    <property type="evidence" value="ECO:0007669"/>
    <property type="project" value="TreeGrafter"/>
</dbReference>
<dbReference type="GO" id="GO:0071230">
    <property type="term" value="P:cellular response to amino acid stimulus"/>
    <property type="evidence" value="ECO:0007669"/>
    <property type="project" value="TreeGrafter"/>
</dbReference>
<name>A0A8B6EBT6_MYTGA</name>
<dbReference type="Pfam" id="PF14538">
    <property type="entry name" value="Raptor_N"/>
    <property type="match status" value="1"/>
</dbReference>
<keyword evidence="2" id="KW-0677">Repeat</keyword>
<dbReference type="EMBL" id="UYJE01004819">
    <property type="protein sequence ID" value="VDI31720.1"/>
    <property type="molecule type" value="Genomic_DNA"/>
</dbReference>
<dbReference type="InterPro" id="IPR029347">
    <property type="entry name" value="Raptor_N"/>
</dbReference>
<dbReference type="GO" id="GO:0038202">
    <property type="term" value="P:TORC1 signaling"/>
    <property type="evidence" value="ECO:0007669"/>
    <property type="project" value="TreeGrafter"/>
</dbReference>
<accession>A0A8B6EBT6</accession>
<dbReference type="GO" id="GO:0030674">
    <property type="term" value="F:protein-macromolecule adaptor activity"/>
    <property type="evidence" value="ECO:0007669"/>
    <property type="project" value="TreeGrafter"/>
</dbReference>
<dbReference type="OrthoDB" id="10262360at2759"/>
<evidence type="ECO:0000256" key="2">
    <source>
        <dbReference type="ARBA" id="ARBA00022737"/>
    </source>
</evidence>
<evidence type="ECO:0000259" key="3">
    <source>
        <dbReference type="Pfam" id="PF14538"/>
    </source>
</evidence>
<dbReference type="InterPro" id="IPR004083">
    <property type="entry name" value="Raptor"/>
</dbReference>
<sequence>MSSDFELTPLIDEDDELSDWNVLVAFNELRHWEKIEGSKKVTQTWRMKERMKTVSVALVLCLNVGVDPPDIVKTSPCARLECWIGKDC</sequence>
<dbReference type="Proteomes" id="UP000596742">
    <property type="component" value="Unassembled WGS sequence"/>
</dbReference>
<dbReference type="PANTHER" id="PTHR12848">
    <property type="entry name" value="REGULATORY-ASSOCIATED PROTEIN OF MTOR"/>
    <property type="match status" value="1"/>
</dbReference>
<evidence type="ECO:0000313" key="4">
    <source>
        <dbReference type="EMBL" id="VDI31720.1"/>
    </source>
</evidence>
<dbReference type="GO" id="GO:0010506">
    <property type="term" value="P:regulation of autophagy"/>
    <property type="evidence" value="ECO:0007669"/>
    <property type="project" value="TreeGrafter"/>
</dbReference>
<evidence type="ECO:0000256" key="1">
    <source>
        <dbReference type="ARBA" id="ARBA00022574"/>
    </source>
</evidence>
<evidence type="ECO:0000313" key="5">
    <source>
        <dbReference type="Proteomes" id="UP000596742"/>
    </source>
</evidence>
<keyword evidence="5" id="KW-1185">Reference proteome</keyword>
<dbReference type="GO" id="GO:0009267">
    <property type="term" value="P:cellular response to starvation"/>
    <property type="evidence" value="ECO:0007669"/>
    <property type="project" value="TreeGrafter"/>
</dbReference>
<dbReference type="EMBL" id="UYJE01004819">
    <property type="protein sequence ID" value="VDI31719.1"/>
    <property type="molecule type" value="Genomic_DNA"/>
</dbReference>
<dbReference type="PANTHER" id="PTHR12848:SF16">
    <property type="entry name" value="REGULATORY-ASSOCIATED PROTEIN OF MTOR"/>
    <property type="match status" value="1"/>
</dbReference>
<dbReference type="AlphaFoldDB" id="A0A8B6EBT6"/>
<proteinExistence type="predicted"/>
<reference evidence="4" key="1">
    <citation type="submission" date="2018-11" db="EMBL/GenBank/DDBJ databases">
        <authorList>
            <person name="Alioto T."/>
            <person name="Alioto T."/>
        </authorList>
    </citation>
    <scope>NUCLEOTIDE SEQUENCE</scope>
</reference>
<gene>
    <name evidence="4" type="ORF">MGAL_10B054823</name>
</gene>
<dbReference type="GO" id="GO:0031931">
    <property type="term" value="C:TORC1 complex"/>
    <property type="evidence" value="ECO:0007669"/>
    <property type="project" value="InterPro"/>
</dbReference>
<protein>
    <recommendedName>
        <fullName evidence="3">Raptor N-terminal CASPase-like domain-containing protein</fullName>
    </recommendedName>
</protein>
<comment type="caution">
    <text evidence="4">The sequence shown here is derived from an EMBL/GenBank/DDBJ whole genome shotgun (WGS) entry which is preliminary data.</text>
</comment>
<keyword evidence="1" id="KW-0853">WD repeat</keyword>
<dbReference type="GO" id="GO:0030307">
    <property type="term" value="P:positive regulation of cell growth"/>
    <property type="evidence" value="ECO:0007669"/>
    <property type="project" value="TreeGrafter"/>
</dbReference>
<organism evidence="4 5">
    <name type="scientific">Mytilus galloprovincialis</name>
    <name type="common">Mediterranean mussel</name>
    <dbReference type="NCBI Taxonomy" id="29158"/>
    <lineage>
        <taxon>Eukaryota</taxon>
        <taxon>Metazoa</taxon>
        <taxon>Spiralia</taxon>
        <taxon>Lophotrochozoa</taxon>
        <taxon>Mollusca</taxon>
        <taxon>Bivalvia</taxon>
        <taxon>Autobranchia</taxon>
        <taxon>Pteriomorphia</taxon>
        <taxon>Mytilida</taxon>
        <taxon>Mytiloidea</taxon>
        <taxon>Mytilidae</taxon>
        <taxon>Mytilinae</taxon>
        <taxon>Mytilus</taxon>
    </lineage>
</organism>